<accession>A0A9X2XVG2</accession>
<reference evidence="1" key="2">
    <citation type="submission" date="2023-04" db="EMBL/GenBank/DDBJ databases">
        <title>Paracnuella aquatica gen. nov., sp. nov., a member of the family Chitinophagaceae isolated from a hot spring.</title>
        <authorList>
            <person name="Wang C."/>
        </authorList>
    </citation>
    <scope>NUCLEOTIDE SEQUENCE</scope>
    <source>
        <strain evidence="1">LB-8</strain>
    </source>
</reference>
<reference evidence="1" key="1">
    <citation type="submission" date="2022-09" db="EMBL/GenBank/DDBJ databases">
        <authorList>
            <person name="Yuan C."/>
            <person name="Ke Z."/>
        </authorList>
    </citation>
    <scope>NUCLEOTIDE SEQUENCE</scope>
    <source>
        <strain evidence="1">LB-8</strain>
    </source>
</reference>
<dbReference type="PANTHER" id="PTHR30302">
    <property type="entry name" value="HYDROGENASE 1 MATURATION PROTEASE"/>
    <property type="match status" value="1"/>
</dbReference>
<dbReference type="PANTHER" id="PTHR30302:SF5">
    <property type="entry name" value="SLR1876 PROTEIN"/>
    <property type="match status" value="1"/>
</dbReference>
<comment type="caution">
    <text evidence="1">The sequence shown here is derived from an EMBL/GenBank/DDBJ whole genome shotgun (WGS) entry which is preliminary data.</text>
</comment>
<dbReference type="Gene3D" id="3.40.50.1450">
    <property type="entry name" value="HybD-like"/>
    <property type="match status" value="1"/>
</dbReference>
<keyword evidence="1" id="KW-0378">Hydrolase</keyword>
<dbReference type="SUPFAM" id="SSF53163">
    <property type="entry name" value="HybD-like"/>
    <property type="match status" value="1"/>
</dbReference>
<proteinExistence type="predicted"/>
<dbReference type="GO" id="GO:0008047">
    <property type="term" value="F:enzyme activator activity"/>
    <property type="evidence" value="ECO:0007669"/>
    <property type="project" value="InterPro"/>
</dbReference>
<dbReference type="GO" id="GO:0004175">
    <property type="term" value="F:endopeptidase activity"/>
    <property type="evidence" value="ECO:0007669"/>
    <property type="project" value="TreeGrafter"/>
</dbReference>
<evidence type="ECO:0000313" key="2">
    <source>
        <dbReference type="Proteomes" id="UP001155483"/>
    </source>
</evidence>
<dbReference type="AlphaFoldDB" id="A0A9X2XVG2"/>
<evidence type="ECO:0000313" key="1">
    <source>
        <dbReference type="EMBL" id="MCU7549137.1"/>
    </source>
</evidence>
<name>A0A9X2XVG2_9BACT</name>
<sequence length="151" mass="16674">MEKTRTNHIAIVGVGNIIRSDDGLGSFVCCMIEELDVPGVKTLTVHQLNTDIIEELLAYKHVLIVDASLYGDDAALHLVEKDEMQVLSSSHHMNADMLKALAVKIYGRNLSIYSCAIKGVNFETGDLLSETAISNAYKALQLIKNWIRAMQ</sequence>
<dbReference type="Proteomes" id="UP001155483">
    <property type="component" value="Unassembled WGS sequence"/>
</dbReference>
<gene>
    <name evidence="1" type="ORF">OCK74_08420</name>
</gene>
<protein>
    <submittedName>
        <fullName evidence="1">Hydrogenase maturation protease</fullName>
    </submittedName>
</protein>
<dbReference type="InterPro" id="IPR023430">
    <property type="entry name" value="Pept_HybD-like_dom_sf"/>
</dbReference>
<keyword evidence="1" id="KW-0645">Protease</keyword>
<dbReference type="EMBL" id="JAOTIF010000004">
    <property type="protein sequence ID" value="MCU7549137.1"/>
    <property type="molecule type" value="Genomic_DNA"/>
</dbReference>
<organism evidence="1 2">
    <name type="scientific">Paraflavisolibacter caeni</name>
    <dbReference type="NCBI Taxonomy" id="2982496"/>
    <lineage>
        <taxon>Bacteria</taxon>
        <taxon>Pseudomonadati</taxon>
        <taxon>Bacteroidota</taxon>
        <taxon>Chitinophagia</taxon>
        <taxon>Chitinophagales</taxon>
        <taxon>Chitinophagaceae</taxon>
        <taxon>Paraflavisolibacter</taxon>
    </lineage>
</organism>
<dbReference type="NCBIfam" id="TIGR00072">
    <property type="entry name" value="hydrog_prot"/>
    <property type="match status" value="1"/>
</dbReference>
<keyword evidence="2" id="KW-1185">Reference proteome</keyword>
<dbReference type="InterPro" id="IPR000671">
    <property type="entry name" value="Peptidase_A31"/>
</dbReference>
<dbReference type="RefSeq" id="WP_279296578.1">
    <property type="nucleotide sequence ID" value="NZ_JAOTIF010000004.1"/>
</dbReference>
<dbReference type="GO" id="GO:0016485">
    <property type="term" value="P:protein processing"/>
    <property type="evidence" value="ECO:0007669"/>
    <property type="project" value="TreeGrafter"/>
</dbReference>